<keyword evidence="7" id="KW-1133">Transmembrane helix</keyword>
<keyword evidence="8" id="KW-0472">Membrane</keyword>
<evidence type="ECO:0000256" key="13">
    <source>
        <dbReference type="PROSITE-ProRule" id="PRU00779"/>
    </source>
</evidence>
<dbReference type="CDD" id="cd00111">
    <property type="entry name" value="Trefoil"/>
    <property type="match status" value="1"/>
</dbReference>
<feature type="compositionally biased region" description="Pro residues" evidence="14">
    <location>
        <begin position="505"/>
        <end position="519"/>
    </location>
</feature>
<dbReference type="InterPro" id="IPR051148">
    <property type="entry name" value="Zona_Pellucida_Domain_gp"/>
</dbReference>
<dbReference type="Pfam" id="PF23344">
    <property type="entry name" value="ZP-N"/>
    <property type="match status" value="1"/>
</dbReference>
<feature type="compositionally biased region" description="Low complexity" evidence="14">
    <location>
        <begin position="690"/>
        <end position="705"/>
    </location>
</feature>
<name>A0AAV1EXH9_XYRNO</name>
<feature type="domain" description="ZP" evidence="15">
    <location>
        <begin position="983"/>
        <end position="1248"/>
    </location>
</feature>
<evidence type="ECO:0000256" key="9">
    <source>
        <dbReference type="ARBA" id="ARBA00023157"/>
    </source>
</evidence>
<dbReference type="PANTHER" id="PTHR23343">
    <property type="entry name" value="ZONA PELLUCIDA SPERM-BINDING PROTEIN"/>
    <property type="match status" value="1"/>
</dbReference>
<reference evidence="17" key="1">
    <citation type="submission" date="2023-08" db="EMBL/GenBank/DDBJ databases">
        <authorList>
            <person name="Alioto T."/>
            <person name="Alioto T."/>
            <person name="Gomez Garrido J."/>
        </authorList>
    </citation>
    <scope>NUCLEOTIDE SEQUENCE</scope>
</reference>
<evidence type="ECO:0000256" key="7">
    <source>
        <dbReference type="ARBA" id="ARBA00022989"/>
    </source>
</evidence>
<keyword evidence="4" id="KW-0272">Extracellular matrix</keyword>
<dbReference type="PRINTS" id="PR01217">
    <property type="entry name" value="PRICHEXTENSN"/>
</dbReference>
<keyword evidence="5" id="KW-0165">Cleavage on pair of basic residues</keyword>
<dbReference type="InterPro" id="IPR042235">
    <property type="entry name" value="ZP-C_dom"/>
</dbReference>
<dbReference type="Proteomes" id="UP001178508">
    <property type="component" value="Chromosome 3"/>
</dbReference>
<proteinExistence type="predicted"/>
<evidence type="ECO:0000256" key="2">
    <source>
        <dbReference type="ARBA" id="ARBA00022475"/>
    </source>
</evidence>
<keyword evidence="10" id="KW-0325">Glycoprotein</keyword>
<dbReference type="Gene3D" id="2.60.40.4100">
    <property type="entry name" value="Zona pellucida, ZP-C domain"/>
    <property type="match status" value="1"/>
</dbReference>
<dbReference type="PROSITE" id="PS51448">
    <property type="entry name" value="P_TREFOIL_2"/>
    <property type="match status" value="1"/>
</dbReference>
<dbReference type="GO" id="GO:0035804">
    <property type="term" value="F:structural constituent of egg coat"/>
    <property type="evidence" value="ECO:0007669"/>
    <property type="project" value="TreeGrafter"/>
</dbReference>
<evidence type="ECO:0000256" key="10">
    <source>
        <dbReference type="ARBA" id="ARBA00023180"/>
    </source>
</evidence>
<evidence type="ECO:0000256" key="11">
    <source>
        <dbReference type="ARBA" id="ARBA00023279"/>
    </source>
</evidence>
<dbReference type="SMART" id="SM00241">
    <property type="entry name" value="ZP"/>
    <property type="match status" value="1"/>
</dbReference>
<evidence type="ECO:0000313" key="17">
    <source>
        <dbReference type="EMBL" id="CAJ1053473.1"/>
    </source>
</evidence>
<comment type="subcellular location">
    <subcellularLocation>
        <location evidence="1">Cell membrane</location>
        <topology evidence="1">Single-pass type I membrane protein</topology>
    </subcellularLocation>
    <subcellularLocation>
        <location evidence="12">Zona pellucida</location>
    </subcellularLocation>
</comment>
<keyword evidence="18" id="KW-1185">Reference proteome</keyword>
<feature type="compositionally biased region" description="Pro residues" evidence="14">
    <location>
        <begin position="814"/>
        <end position="825"/>
    </location>
</feature>
<protein>
    <submittedName>
        <fullName evidence="17">Uncharacterized protein LOC117815806</fullName>
    </submittedName>
</protein>
<accession>A0AAV1EXH9</accession>
<feature type="domain" description="P-type" evidence="16">
    <location>
        <begin position="941"/>
        <end position="981"/>
    </location>
</feature>
<dbReference type="Pfam" id="PF00088">
    <property type="entry name" value="Trefoil"/>
    <property type="match status" value="1"/>
</dbReference>
<keyword evidence="9 13" id="KW-1015">Disulfide bond</keyword>
<evidence type="ECO:0000256" key="8">
    <source>
        <dbReference type="ARBA" id="ARBA00023136"/>
    </source>
</evidence>
<dbReference type="InterPro" id="IPR000519">
    <property type="entry name" value="P_trefoil_dom"/>
</dbReference>
<dbReference type="PROSITE" id="PS51034">
    <property type="entry name" value="ZP_2"/>
    <property type="match status" value="1"/>
</dbReference>
<feature type="region of interest" description="Disordered" evidence="14">
    <location>
        <begin position="813"/>
        <end position="834"/>
    </location>
</feature>
<feature type="region of interest" description="Disordered" evidence="14">
    <location>
        <begin position="539"/>
        <end position="576"/>
    </location>
</feature>
<dbReference type="Gene3D" id="4.10.110.10">
    <property type="entry name" value="Spasmolytic Protein, domain 1"/>
    <property type="match status" value="1"/>
</dbReference>
<gene>
    <name evidence="17" type="ORF">XNOV1_A023334</name>
</gene>
<evidence type="ECO:0000256" key="3">
    <source>
        <dbReference type="ARBA" id="ARBA00022525"/>
    </source>
</evidence>
<keyword evidence="11" id="KW-0278">Fertilization</keyword>
<evidence type="ECO:0000259" key="16">
    <source>
        <dbReference type="PROSITE" id="PS51448"/>
    </source>
</evidence>
<dbReference type="InterPro" id="IPR044913">
    <property type="entry name" value="P_trefoil_dom_sf"/>
</dbReference>
<evidence type="ECO:0000256" key="5">
    <source>
        <dbReference type="ARBA" id="ARBA00022685"/>
    </source>
</evidence>
<evidence type="ECO:0000313" key="18">
    <source>
        <dbReference type="Proteomes" id="UP001178508"/>
    </source>
</evidence>
<feature type="region of interest" description="Disordered" evidence="14">
    <location>
        <begin position="489"/>
        <end position="523"/>
    </location>
</feature>
<feature type="region of interest" description="Disordered" evidence="14">
    <location>
        <begin position="591"/>
        <end position="637"/>
    </location>
</feature>
<feature type="compositionally biased region" description="Pro residues" evidence="14">
    <location>
        <begin position="375"/>
        <end position="399"/>
    </location>
</feature>
<evidence type="ECO:0000256" key="12">
    <source>
        <dbReference type="ARBA" id="ARBA00024183"/>
    </source>
</evidence>
<evidence type="ECO:0000256" key="1">
    <source>
        <dbReference type="ARBA" id="ARBA00004251"/>
    </source>
</evidence>
<dbReference type="EMBL" id="OY660866">
    <property type="protein sequence ID" value="CAJ1053473.1"/>
    <property type="molecule type" value="Genomic_DNA"/>
</dbReference>
<feature type="region of interest" description="Disordered" evidence="14">
    <location>
        <begin position="362"/>
        <end position="471"/>
    </location>
</feature>
<dbReference type="Gene3D" id="2.60.40.3210">
    <property type="entry name" value="Zona pellucida, ZP-N domain"/>
    <property type="match status" value="1"/>
</dbReference>
<feature type="region of interest" description="Disordered" evidence="14">
    <location>
        <begin position="681"/>
        <end position="712"/>
    </location>
</feature>
<sequence>MSCKQEKKRTSFLLAVTVHFCIIQLTYSVSLGTYQQQESHANFWERRTKNHPDAYLRGWRLVEYVIKNPGLRESNQPGIKELLREYTILPEGPVPRLSANKPDEIDKNFAFDSSSWTTGLVNPQPRSSSSTSADGYQADFTGFNGVQGKVMGQLLDSSTHVSGWQAMRPLVQCDDGAMTVMAPGEGLPHLLVDREGASPISPFHLPPYCGYSVRSRLSDLEMTVPYDACYITKENGSYVLPLLWGGSPLKVSCPVQMSSPASFSSTPAVFCSSYGMAVQILLQERGIPMIAAVVNGDWGPFVSAECAYLIHSHPGQLIFFIPYSAPCITSRDGLHVQLLLDNQAYILSCPVSPEFPYAPVFPSSPPATPGDPQSPYIPDPVSPAPTSPPPPTPPPPQPPTQEQKAQLPEYPHYPYPGFHYQKLPQVFPPGPQPALPPRPTPDSPPGPQPKSLQALHPSGTDEQLHSFNSNQYPSEMYHPYVPFYYPAVTPAPTPPAETTTSTPTTVPPATQPPQPPANPYYPLYYPHMPYDHAPVVTQVTQEHATPSPSPPSPAPTSPPKQPQGPPQFPLESSYPPASYRSPYHIQEYFHPEPGVEVPSTSASPQSPPPTTRPIDPEPPLSPRAPPPAKHKALTPPQDPAICPAHSHTICNYYYPYPYYPYYYPLYPSYYPPYPLVSQYPQTLPPGTTEKPSIPTTTSTASTPTTPTKPAPQTPNLECLSGRMVVFLPFAHPDSIQVRAQTKTWSFLPSVSPQCGYMLQAVEGSGVYLHSPLPACHSQLRTPTTTSLPLRFWDLSLAQYRTVDLQCPYQTIPETPAPATPSPLPKLPDTTESKVGPSVIPKPEVFCSSHQLNVELPPGPISDVVVGDIKGNQMKLQDAPKQCGYFARKGKDGKIRLSLQLHSRCHMSVQGKMYIITVYYMTVNGRREAQLSCPVISQMSGQECNLLSEQRLPCGHGSVSRPQCLSMGCCFSKHSSACYYPMDECTIDRHFVFSVPASLTEPPLSPALLVAAGNFSCKPQRVTSDYALFKIPMDGCGTRRVMVGKTAVYMVEVINQVQTVSLNYGTITRDSPVRLLVECRYMPNTVLSVSYMVKTPTLGPEVQTQGMFGVQLRIAKDAMYSSYYPQYHQPLQMLLGKPLYLEVRLLNAPDPNLVLLVHYCVAYPRSGKAVWLLLYNGCPNPLDPAPQQAVLFDPPPPSPQAQTRRFTISTFQFLPDGEFKDADEEIYFMCSTEICSPRDGPCVEGCFGQ</sequence>
<evidence type="ECO:0000256" key="14">
    <source>
        <dbReference type="SAM" id="MobiDB-lite"/>
    </source>
</evidence>
<keyword evidence="2" id="KW-1003">Cell membrane</keyword>
<dbReference type="InterPro" id="IPR001507">
    <property type="entry name" value="ZP_dom"/>
</dbReference>
<dbReference type="PANTHER" id="PTHR23343:SF117">
    <property type="entry name" value="ZONA PELLUCIDA SPERM-BINDING PROTEIN 4-LIKE ISOFORM X1"/>
    <property type="match status" value="1"/>
</dbReference>
<evidence type="ECO:0000256" key="4">
    <source>
        <dbReference type="ARBA" id="ARBA00022530"/>
    </source>
</evidence>
<feature type="compositionally biased region" description="Pro residues" evidence="14">
    <location>
        <begin position="426"/>
        <end position="448"/>
    </location>
</feature>
<dbReference type="GO" id="GO:0035805">
    <property type="term" value="C:egg coat"/>
    <property type="evidence" value="ECO:0007669"/>
    <property type="project" value="UniProtKB-SubCell"/>
</dbReference>
<keyword evidence="6" id="KW-0812">Transmembrane</keyword>
<evidence type="ECO:0000256" key="6">
    <source>
        <dbReference type="ARBA" id="ARBA00022692"/>
    </source>
</evidence>
<feature type="compositionally biased region" description="Pro residues" evidence="14">
    <location>
        <begin position="547"/>
        <end position="568"/>
    </location>
</feature>
<dbReference type="Pfam" id="PF00100">
    <property type="entry name" value="Zona_pellucida"/>
    <property type="match status" value="1"/>
</dbReference>
<comment type="caution">
    <text evidence="13">Lacks conserved residue(s) required for the propagation of feature annotation.</text>
</comment>
<feature type="disulfide bond" evidence="13">
    <location>
        <begin position="953"/>
        <end position="968"/>
    </location>
</feature>
<keyword evidence="3" id="KW-0964">Secreted</keyword>
<feature type="compositionally biased region" description="Pro residues" evidence="14">
    <location>
        <begin position="605"/>
        <end position="627"/>
    </location>
</feature>
<dbReference type="AlphaFoldDB" id="A0AAV1EXH9"/>
<evidence type="ECO:0000259" key="15">
    <source>
        <dbReference type="PROSITE" id="PS51034"/>
    </source>
</evidence>
<feature type="disulfide bond" evidence="13">
    <location>
        <begin position="943"/>
        <end position="969"/>
    </location>
</feature>
<organism evidence="17 18">
    <name type="scientific">Xyrichtys novacula</name>
    <name type="common">Pearly razorfish</name>
    <name type="synonym">Hemipteronotus novacula</name>
    <dbReference type="NCBI Taxonomy" id="13765"/>
    <lineage>
        <taxon>Eukaryota</taxon>
        <taxon>Metazoa</taxon>
        <taxon>Chordata</taxon>
        <taxon>Craniata</taxon>
        <taxon>Vertebrata</taxon>
        <taxon>Euteleostomi</taxon>
        <taxon>Actinopterygii</taxon>
        <taxon>Neopterygii</taxon>
        <taxon>Teleostei</taxon>
        <taxon>Neoteleostei</taxon>
        <taxon>Acanthomorphata</taxon>
        <taxon>Eupercaria</taxon>
        <taxon>Labriformes</taxon>
        <taxon>Labridae</taxon>
        <taxon>Xyrichtys</taxon>
    </lineage>
</organism>
<dbReference type="SUPFAM" id="SSF57492">
    <property type="entry name" value="Trefoil"/>
    <property type="match status" value="1"/>
</dbReference>
<dbReference type="GO" id="GO:0060468">
    <property type="term" value="P:prevention of polyspermy"/>
    <property type="evidence" value="ECO:0007669"/>
    <property type="project" value="TreeGrafter"/>
</dbReference>
<dbReference type="InterPro" id="IPR055356">
    <property type="entry name" value="ZP-N"/>
</dbReference>
<dbReference type="GO" id="GO:0007339">
    <property type="term" value="P:binding of sperm to zona pellucida"/>
    <property type="evidence" value="ECO:0007669"/>
    <property type="project" value="TreeGrafter"/>
</dbReference>
<dbReference type="InterPro" id="IPR055355">
    <property type="entry name" value="ZP-C"/>
</dbReference>
<dbReference type="GO" id="GO:0032190">
    <property type="term" value="F:acrosin binding"/>
    <property type="evidence" value="ECO:0007669"/>
    <property type="project" value="TreeGrafter"/>
</dbReference>
<dbReference type="GO" id="GO:0005886">
    <property type="term" value="C:plasma membrane"/>
    <property type="evidence" value="ECO:0007669"/>
    <property type="project" value="UniProtKB-SubCell"/>
</dbReference>